<protein>
    <submittedName>
        <fullName evidence="1">Uncharacterized protein</fullName>
    </submittedName>
</protein>
<dbReference type="AlphaFoldDB" id="D8P977"/>
<gene>
    <name evidence="1" type="ORF">NIDE4400</name>
</gene>
<dbReference type="KEGG" id="nde:NIDE4400"/>
<evidence type="ECO:0000313" key="2">
    <source>
        <dbReference type="Proteomes" id="UP000001660"/>
    </source>
</evidence>
<dbReference type="OrthoDB" id="9851900at2"/>
<keyword evidence="2" id="KW-1185">Reference proteome</keyword>
<reference evidence="1 2" key="1">
    <citation type="journal article" date="2010" name="Proc. Natl. Acad. Sci. U.S.A.">
        <title>A Nitrospira metagenome illuminates the physiology and evolution of globally important nitrite-oxidizing bacteria.</title>
        <authorList>
            <person name="Lucker S."/>
            <person name="Wagner M."/>
            <person name="Maixner F."/>
            <person name="Pelletier E."/>
            <person name="Koch H."/>
            <person name="Vacherie B."/>
            <person name="Rattei T."/>
            <person name="Sinninghe Damste J."/>
            <person name="Spieck E."/>
            <person name="Le Paslier D."/>
            <person name="Daims H."/>
        </authorList>
    </citation>
    <scope>NUCLEOTIDE SEQUENCE [LARGE SCALE GENOMIC DNA]</scope>
</reference>
<name>D8P977_9BACT</name>
<dbReference type="HOGENOM" id="CLU_2435401_0_0_0"/>
<accession>D8P977</accession>
<dbReference type="Proteomes" id="UP000001660">
    <property type="component" value="Chromosome"/>
</dbReference>
<dbReference type="STRING" id="330214.NIDE4400"/>
<proteinExistence type="predicted"/>
<sequence length="90" mass="9134">MAARKTLYLLRRPVSDPAQSLLPSASADVSSGDCSLVLLEGAVGSSPAFPGPIYVLPSASGLPATAVIGKIISYRDLVGLIAGHDSTIVL</sequence>
<organism evidence="1 2">
    <name type="scientific">Nitrospira defluvii</name>
    <dbReference type="NCBI Taxonomy" id="330214"/>
    <lineage>
        <taxon>Bacteria</taxon>
        <taxon>Pseudomonadati</taxon>
        <taxon>Nitrospirota</taxon>
        <taxon>Nitrospiria</taxon>
        <taxon>Nitrospirales</taxon>
        <taxon>Nitrospiraceae</taxon>
        <taxon>Nitrospira</taxon>
    </lineage>
</organism>
<evidence type="ECO:0000313" key="1">
    <source>
        <dbReference type="EMBL" id="CBK44059.1"/>
    </source>
</evidence>
<dbReference type="EMBL" id="FP929003">
    <property type="protein sequence ID" value="CBK44059.1"/>
    <property type="molecule type" value="Genomic_DNA"/>
</dbReference>